<protein>
    <recommendedName>
        <fullName evidence="8">Sorting nexin-13</fullName>
    </recommendedName>
</protein>
<dbReference type="SMART" id="SM00313">
    <property type="entry name" value="PXA"/>
    <property type="match status" value="1"/>
</dbReference>
<accession>A0A8K0JYB6</accession>
<dbReference type="AlphaFoldDB" id="A0A8K0JYB6"/>
<dbReference type="Gene3D" id="3.30.1520.10">
    <property type="entry name" value="Phox-like domain"/>
    <property type="match status" value="1"/>
</dbReference>
<dbReference type="PANTHER" id="PTHR22775:SF3">
    <property type="entry name" value="SORTING NEXIN-13"/>
    <property type="match status" value="1"/>
</dbReference>
<evidence type="ECO:0000313" key="7">
    <source>
        <dbReference type="Proteomes" id="UP000792457"/>
    </source>
</evidence>
<dbReference type="InterPro" id="IPR013937">
    <property type="entry name" value="Sorting_nexin_C"/>
</dbReference>
<dbReference type="Proteomes" id="UP000792457">
    <property type="component" value="Unassembled WGS sequence"/>
</dbReference>
<dbReference type="InterPro" id="IPR036871">
    <property type="entry name" value="PX_dom_sf"/>
</dbReference>
<feature type="compositionally biased region" description="Low complexity" evidence="2">
    <location>
        <begin position="616"/>
        <end position="635"/>
    </location>
</feature>
<comment type="similarity">
    <text evidence="1">Belongs to the sorting nexin family.</text>
</comment>
<dbReference type="PROSITE" id="PS51207">
    <property type="entry name" value="PXA"/>
    <property type="match status" value="1"/>
</dbReference>
<evidence type="ECO:0000259" key="5">
    <source>
        <dbReference type="PROSITE" id="PS51207"/>
    </source>
</evidence>
<dbReference type="SUPFAM" id="SSF48097">
    <property type="entry name" value="Regulator of G-protein signaling, RGS"/>
    <property type="match status" value="1"/>
</dbReference>
<reference evidence="6" key="2">
    <citation type="submission" date="2017-10" db="EMBL/GenBank/DDBJ databases">
        <title>Ladona fulva Genome sequencing and assembly.</title>
        <authorList>
            <person name="Murali S."/>
            <person name="Richards S."/>
            <person name="Bandaranaike D."/>
            <person name="Bellair M."/>
            <person name="Blankenburg K."/>
            <person name="Chao H."/>
            <person name="Dinh H."/>
            <person name="Doddapaneni H."/>
            <person name="Dugan-Rocha S."/>
            <person name="Elkadiri S."/>
            <person name="Gnanaolivu R."/>
            <person name="Hernandez B."/>
            <person name="Skinner E."/>
            <person name="Javaid M."/>
            <person name="Lee S."/>
            <person name="Li M."/>
            <person name="Ming W."/>
            <person name="Munidasa M."/>
            <person name="Muniz J."/>
            <person name="Nguyen L."/>
            <person name="Hughes D."/>
            <person name="Osuji N."/>
            <person name="Pu L.-L."/>
            <person name="Puazo M."/>
            <person name="Qu C."/>
            <person name="Quiroz J."/>
            <person name="Raj R."/>
            <person name="Weissenberger G."/>
            <person name="Xin Y."/>
            <person name="Zou X."/>
            <person name="Han Y."/>
            <person name="Worley K."/>
            <person name="Muzny D."/>
            <person name="Gibbs R."/>
        </authorList>
    </citation>
    <scope>NUCLEOTIDE SEQUENCE</scope>
    <source>
        <strain evidence="6">Sampled in the wild</strain>
    </source>
</reference>
<reference evidence="6" key="1">
    <citation type="submission" date="2013-04" db="EMBL/GenBank/DDBJ databases">
        <authorList>
            <person name="Qu J."/>
            <person name="Murali S.C."/>
            <person name="Bandaranaike D."/>
            <person name="Bellair M."/>
            <person name="Blankenburg K."/>
            <person name="Chao H."/>
            <person name="Dinh H."/>
            <person name="Doddapaneni H."/>
            <person name="Downs B."/>
            <person name="Dugan-Rocha S."/>
            <person name="Elkadiri S."/>
            <person name="Gnanaolivu R.D."/>
            <person name="Hernandez B."/>
            <person name="Javaid M."/>
            <person name="Jayaseelan J.C."/>
            <person name="Lee S."/>
            <person name="Li M."/>
            <person name="Ming W."/>
            <person name="Munidasa M."/>
            <person name="Muniz J."/>
            <person name="Nguyen L."/>
            <person name="Ongeri F."/>
            <person name="Osuji N."/>
            <person name="Pu L.-L."/>
            <person name="Puazo M."/>
            <person name="Qu C."/>
            <person name="Quiroz J."/>
            <person name="Raj R."/>
            <person name="Weissenberger G."/>
            <person name="Xin Y."/>
            <person name="Zou X."/>
            <person name="Han Y."/>
            <person name="Richards S."/>
            <person name="Worley K."/>
            <person name="Muzny D."/>
            <person name="Gibbs R."/>
        </authorList>
    </citation>
    <scope>NUCLEOTIDE SEQUENCE</scope>
    <source>
        <strain evidence="6">Sampled in the wild</strain>
    </source>
</reference>
<name>A0A8K0JYB6_LADFU</name>
<dbReference type="SMART" id="SM00312">
    <property type="entry name" value="PX"/>
    <property type="match status" value="1"/>
</dbReference>
<dbReference type="InterPro" id="IPR001683">
    <property type="entry name" value="PX_dom"/>
</dbReference>
<gene>
    <name evidence="6" type="ORF">J437_LFUL005308</name>
</gene>
<dbReference type="GO" id="GO:0035091">
    <property type="term" value="F:phosphatidylinositol binding"/>
    <property type="evidence" value="ECO:0007669"/>
    <property type="project" value="InterPro"/>
</dbReference>
<sequence length="1105" mass="124716">MTVLSRLYLDVWGERWAFHCVLDIPDPVYSRIGLVYLYVTHADIAQKYYVKVYRSRLELLRHSPFKGSKNFGVSNESQKADKRLTGSTVIDDSLQEILAYVFRDYIYPWYERISPNEEFPKEVRQVARTLVVEFASRMKEVDWVKYLTTWLVNDAASHLRLFRQARARLKAEQHVASAQAASTASSSSQLFPAATPVGPSPQASPNPQIQSSQGSSSPNPLTATNDLEGAFFDLELEMEKDLCRDTVCTGGKEFEEQYIRDIVEVLLFLLVPADDFHCKPLRFLVREIAVNALFIPLLHMVSDPDYINRTIVWLCHNIPFTSEAFLTAIRTTDCVGELHATRELVSKEVAILRSRDSGGDDDAIVKQQLSSLLYMKKVIESRLHRLQEGLETDSAGLPSTLDWNHLIAPGSKLFAIPLELVLKDNVALSYFIDYMTSIGAQAYLYFYLNVEGWRVSAEQQMSDLELQKLRNSQEQGDISLQGSSESLQIVNTKVQTCQPQPTVHLLENMREAAISIYDQYLSEKASPRLRFDEGVVRRLAHQLRCEPPSETWFDEIQALAYDKLQEPSRSDEEEDTQSLEDEASASSLSGGETASLSSLDAPISETAIHNHRRQGSAGSLSATTTTTPASITQRAVNHRRQGSGGSITYPLPVSPLTLSQKVSSEVSSNLGGQPYSGDTMSLPSTGAVEESRVRLGRFKSSESHGQHSFLDSITYASNQSFILLAEIIETGVVNDRGKTYGIYAIHVTKKFESGHEEKWHVYRRYSDFYDLHQKIKDKYDDLAKLTFPGKRTFHNMERWVLERRMKMLNDYLQILLQVGVIDKHPNLREMLLSFFEQGDYDRGRSGVAPTVARTLDNLVHPIRSSMRSVGNAVRSVPDNLLSTVDGMVDNISKVFSPSIGGSRQQQEPLLLDSSKVGASLDVEIETHIPKSLVEVAKAGDNIPLRVMLLLMDEVFDLQSRNQWLRRRIVTLLRQVVKAMFGDIVNRRIVDYIGWATSPERVAEYLRSFKQAFWPNGCRAPPAEPRCEETHELKHIIGSETTRRGLNTVFDAFQYPSLNRRLCIVLVEGFLTNLFPERSLTRVFQKLHSRSIRKGKQANTGSVAPV</sequence>
<evidence type="ECO:0000256" key="1">
    <source>
        <dbReference type="ARBA" id="ARBA00010883"/>
    </source>
</evidence>
<feature type="domain" description="PX" evidence="4">
    <location>
        <begin position="721"/>
        <end position="842"/>
    </location>
</feature>
<dbReference type="InterPro" id="IPR016137">
    <property type="entry name" value="RGS"/>
</dbReference>
<dbReference type="SMART" id="SM00315">
    <property type="entry name" value="RGS"/>
    <property type="match status" value="1"/>
</dbReference>
<evidence type="ECO:0000259" key="3">
    <source>
        <dbReference type="PROSITE" id="PS50132"/>
    </source>
</evidence>
<dbReference type="InterPro" id="IPR003114">
    <property type="entry name" value="Phox_assoc"/>
</dbReference>
<feature type="compositionally biased region" description="Acidic residues" evidence="2">
    <location>
        <begin position="571"/>
        <end position="583"/>
    </location>
</feature>
<dbReference type="Pfam" id="PF08628">
    <property type="entry name" value="Nexin_C"/>
    <property type="match status" value="1"/>
</dbReference>
<feature type="region of interest" description="Disordered" evidence="2">
    <location>
        <begin position="181"/>
        <end position="220"/>
    </location>
</feature>
<feature type="compositionally biased region" description="Low complexity" evidence="2">
    <location>
        <begin position="584"/>
        <end position="597"/>
    </location>
</feature>
<proteinExistence type="inferred from homology"/>
<feature type="region of interest" description="Disordered" evidence="2">
    <location>
        <begin position="610"/>
        <end position="651"/>
    </location>
</feature>
<dbReference type="Gene3D" id="1.10.167.10">
    <property type="entry name" value="Regulator of G-protein Signalling 4, domain 2"/>
    <property type="match status" value="1"/>
</dbReference>
<feature type="non-terminal residue" evidence="6">
    <location>
        <position position="1105"/>
    </location>
</feature>
<dbReference type="PANTHER" id="PTHR22775">
    <property type="entry name" value="SORTING NEXIN"/>
    <property type="match status" value="1"/>
</dbReference>
<organism evidence="6 7">
    <name type="scientific">Ladona fulva</name>
    <name type="common">Scarce chaser dragonfly</name>
    <name type="synonym">Libellula fulva</name>
    <dbReference type="NCBI Taxonomy" id="123851"/>
    <lineage>
        <taxon>Eukaryota</taxon>
        <taxon>Metazoa</taxon>
        <taxon>Ecdysozoa</taxon>
        <taxon>Arthropoda</taxon>
        <taxon>Hexapoda</taxon>
        <taxon>Insecta</taxon>
        <taxon>Pterygota</taxon>
        <taxon>Palaeoptera</taxon>
        <taxon>Odonata</taxon>
        <taxon>Epiprocta</taxon>
        <taxon>Anisoptera</taxon>
        <taxon>Libelluloidea</taxon>
        <taxon>Libellulidae</taxon>
        <taxon>Ladona</taxon>
    </lineage>
</organism>
<dbReference type="PROSITE" id="PS50132">
    <property type="entry name" value="RGS"/>
    <property type="match status" value="1"/>
</dbReference>
<evidence type="ECO:0000256" key="2">
    <source>
        <dbReference type="SAM" id="MobiDB-lite"/>
    </source>
</evidence>
<dbReference type="InterPro" id="IPR036305">
    <property type="entry name" value="RGS_sf"/>
</dbReference>
<feature type="region of interest" description="Disordered" evidence="2">
    <location>
        <begin position="563"/>
        <end position="597"/>
    </location>
</feature>
<dbReference type="GO" id="GO:0005769">
    <property type="term" value="C:early endosome"/>
    <property type="evidence" value="ECO:0007669"/>
    <property type="project" value="TreeGrafter"/>
</dbReference>
<feature type="compositionally biased region" description="Low complexity" evidence="2">
    <location>
        <begin position="205"/>
        <end position="220"/>
    </location>
</feature>
<dbReference type="PROSITE" id="PS50195">
    <property type="entry name" value="PX"/>
    <property type="match status" value="1"/>
</dbReference>
<dbReference type="SUPFAM" id="SSF64268">
    <property type="entry name" value="PX domain"/>
    <property type="match status" value="1"/>
</dbReference>
<feature type="domain" description="PXA" evidence="5">
    <location>
        <begin position="87"/>
        <end position="319"/>
    </location>
</feature>
<dbReference type="Pfam" id="PF00615">
    <property type="entry name" value="RGS"/>
    <property type="match status" value="1"/>
</dbReference>
<dbReference type="OrthoDB" id="5772781at2759"/>
<dbReference type="EMBL" id="KZ308211">
    <property type="protein sequence ID" value="KAG8224739.1"/>
    <property type="molecule type" value="Genomic_DNA"/>
</dbReference>
<dbReference type="InterPro" id="IPR037437">
    <property type="entry name" value="SNX13_PX"/>
</dbReference>
<dbReference type="Pfam" id="PF02194">
    <property type="entry name" value="PXA"/>
    <property type="match status" value="1"/>
</dbReference>
<dbReference type="Pfam" id="PF00787">
    <property type="entry name" value="PX"/>
    <property type="match status" value="1"/>
</dbReference>
<evidence type="ECO:0000259" key="4">
    <source>
        <dbReference type="PROSITE" id="PS50195"/>
    </source>
</evidence>
<dbReference type="InterPro" id="IPR044926">
    <property type="entry name" value="RGS_subdomain_2"/>
</dbReference>
<feature type="domain" description="RGS" evidence="3">
    <location>
        <begin position="417"/>
        <end position="565"/>
    </location>
</feature>
<evidence type="ECO:0000313" key="6">
    <source>
        <dbReference type="EMBL" id="KAG8224739.1"/>
    </source>
</evidence>
<comment type="caution">
    <text evidence="6">The sequence shown here is derived from an EMBL/GenBank/DDBJ whole genome shotgun (WGS) entry which is preliminary data.</text>
</comment>
<keyword evidence="7" id="KW-1185">Reference proteome</keyword>
<evidence type="ECO:0008006" key="8">
    <source>
        <dbReference type="Google" id="ProtNLM"/>
    </source>
</evidence>
<dbReference type="CDD" id="cd06873">
    <property type="entry name" value="PX_SNX13"/>
    <property type="match status" value="1"/>
</dbReference>